<evidence type="ECO:0000313" key="2">
    <source>
        <dbReference type="Proteomes" id="UP000266861"/>
    </source>
</evidence>
<organism evidence="1 2">
    <name type="scientific">Diversispora epigaea</name>
    <dbReference type="NCBI Taxonomy" id="1348612"/>
    <lineage>
        <taxon>Eukaryota</taxon>
        <taxon>Fungi</taxon>
        <taxon>Fungi incertae sedis</taxon>
        <taxon>Mucoromycota</taxon>
        <taxon>Glomeromycotina</taxon>
        <taxon>Glomeromycetes</taxon>
        <taxon>Diversisporales</taxon>
        <taxon>Diversisporaceae</taxon>
        <taxon>Diversispora</taxon>
    </lineage>
</organism>
<accession>A0A397JPB9</accession>
<proteinExistence type="predicted"/>
<name>A0A397JPB9_9GLOM</name>
<dbReference type="Proteomes" id="UP000266861">
    <property type="component" value="Unassembled WGS sequence"/>
</dbReference>
<comment type="caution">
    <text evidence="1">The sequence shown here is derived from an EMBL/GenBank/DDBJ whole genome shotgun (WGS) entry which is preliminary data.</text>
</comment>
<dbReference type="EMBL" id="PQFF01000003">
    <property type="protein sequence ID" value="RHZ90195.1"/>
    <property type="molecule type" value="Genomic_DNA"/>
</dbReference>
<protein>
    <submittedName>
        <fullName evidence="1">Uncharacterized protein</fullName>
    </submittedName>
</protein>
<evidence type="ECO:0000313" key="1">
    <source>
        <dbReference type="EMBL" id="RHZ90195.1"/>
    </source>
</evidence>
<keyword evidence="2" id="KW-1185">Reference proteome</keyword>
<reference evidence="1 2" key="1">
    <citation type="submission" date="2018-08" db="EMBL/GenBank/DDBJ databases">
        <title>Genome and evolution of the arbuscular mycorrhizal fungus Diversispora epigaea (formerly Glomus versiforme) and its bacterial endosymbionts.</title>
        <authorList>
            <person name="Sun X."/>
            <person name="Fei Z."/>
            <person name="Harrison M."/>
        </authorList>
    </citation>
    <scope>NUCLEOTIDE SEQUENCE [LARGE SCALE GENOMIC DNA]</scope>
    <source>
        <strain evidence="1 2">IT104</strain>
    </source>
</reference>
<sequence length="337" mass="39420">MQQEKVINLEENMQIFEFEYGCQGPSPKVTILEPSDNPNSDQAIFESTKMYKRDLNLSEMEYLDIVGDEAIFRRLIKCQTQWPQLRLLLGQWHTSKDFCSVLIVIFSSYGLLNLAKKLGVRFLDKFEAAVDYRTTSKVLDLLWVAVRVAINIYIKKRNIQLSEIINGKNDKNILLKVWYLYYQWVGIWKAHKIGMRIGNHNLQRDTLVAASPLFPTNIKAAQTERKRIDLFLSEYFDDTSISKSERAINSRREELWELIKELIEIFDMIDPLTHQIFKDLVPPEIHKEGCEKLITCYNNGLERMKIIFKQDVLKIEPRIAQGRHALAILYMSSKLLN</sequence>
<dbReference type="OrthoDB" id="2434888at2759"/>
<gene>
    <name evidence="1" type="ORF">Glove_4g21</name>
</gene>
<dbReference type="AlphaFoldDB" id="A0A397JPB9"/>